<accession>A0AAV2RDY5</accession>
<dbReference type="EMBL" id="CAXKWB010021611">
    <property type="protein sequence ID" value="CAL4123306.1"/>
    <property type="molecule type" value="Genomic_DNA"/>
</dbReference>
<dbReference type="PANTHER" id="PTHR38566">
    <property type="entry name" value="RNA_LIG_T4_1 DOMAIN-CONTAINING PROTEIN"/>
    <property type="match status" value="1"/>
</dbReference>
<sequence length="485" mass="56011">MTVLVENITTASQTNITLQRQMSWDQLLLEIQSLFSNTYSSDLPTSFELSLSEMTKRASSSHVPSNKLYNFSMEKKKQKLVRIVTQSVPDGILPKQYSAKLYDIKVGGQGPDDKIYNQNADIRKYIPRGTTLMSIEGINSGENLDAVLYANKKFTGDIGDDDESQPESNDIWRSYFLDNPDEAEKVVAMEKMNGEAAHFSGRFIDGKFYIITGSKNVHMLISCEEDIEKYEEIRYTNAKIIAKAVWKQLMQMHETNRQILFSLLHHTKCTVVCEILLPYNQHIVNLSSVKEPSLFVLAMTPTVSDNDEISLTALPPHHWLELASALGFNVAPYNIIDRKDLDNFIQRSQNEINKEGYVLYYLKNSNGYENTIGMAKTKTFWYVMLRALREKAVFAFNAAKKRNGWCLEDRINSTHKRFIEVQNWLKFNNEYLSEWNNLSEEFLRWLNGEINANQEEGENIRPHLPMIWDRFLTNTGNQLKLYKVK</sequence>
<comment type="caution">
    <text evidence="2">The sequence shown here is derived from an EMBL/GenBank/DDBJ whole genome shotgun (WGS) entry which is preliminary data.</text>
</comment>
<protein>
    <recommendedName>
        <fullName evidence="1">DUF7920 domain-containing protein</fullName>
    </recommendedName>
</protein>
<name>A0AAV2RDY5_MEGNR</name>
<evidence type="ECO:0000313" key="3">
    <source>
        <dbReference type="Proteomes" id="UP001497623"/>
    </source>
</evidence>
<keyword evidence="3" id="KW-1185">Reference proteome</keyword>
<dbReference type="InterPro" id="IPR057680">
    <property type="entry name" value="DUF7920"/>
</dbReference>
<evidence type="ECO:0000313" key="2">
    <source>
        <dbReference type="EMBL" id="CAL4123306.1"/>
    </source>
</evidence>
<dbReference type="PANTHER" id="PTHR38566:SF1">
    <property type="entry name" value="CHROMOSOME UNDETERMINED SCAFFOLD_18, WHOLE GENOME SHOTGUN SEQUENCE"/>
    <property type="match status" value="1"/>
</dbReference>
<feature type="domain" description="DUF7920" evidence="1">
    <location>
        <begin position="110"/>
        <end position="387"/>
    </location>
</feature>
<evidence type="ECO:0000259" key="1">
    <source>
        <dbReference type="Pfam" id="PF25536"/>
    </source>
</evidence>
<reference evidence="2 3" key="1">
    <citation type="submission" date="2024-05" db="EMBL/GenBank/DDBJ databases">
        <authorList>
            <person name="Wallberg A."/>
        </authorList>
    </citation>
    <scope>NUCLEOTIDE SEQUENCE [LARGE SCALE GENOMIC DNA]</scope>
</reference>
<gene>
    <name evidence="2" type="ORF">MNOR_LOCUS23972</name>
</gene>
<dbReference type="Pfam" id="PF25536">
    <property type="entry name" value="DUF7920"/>
    <property type="match status" value="1"/>
</dbReference>
<dbReference type="Proteomes" id="UP001497623">
    <property type="component" value="Unassembled WGS sequence"/>
</dbReference>
<proteinExistence type="predicted"/>
<organism evidence="2 3">
    <name type="scientific">Meganyctiphanes norvegica</name>
    <name type="common">Northern krill</name>
    <name type="synonym">Thysanopoda norvegica</name>
    <dbReference type="NCBI Taxonomy" id="48144"/>
    <lineage>
        <taxon>Eukaryota</taxon>
        <taxon>Metazoa</taxon>
        <taxon>Ecdysozoa</taxon>
        <taxon>Arthropoda</taxon>
        <taxon>Crustacea</taxon>
        <taxon>Multicrustacea</taxon>
        <taxon>Malacostraca</taxon>
        <taxon>Eumalacostraca</taxon>
        <taxon>Eucarida</taxon>
        <taxon>Euphausiacea</taxon>
        <taxon>Euphausiidae</taxon>
        <taxon>Meganyctiphanes</taxon>
    </lineage>
</organism>
<dbReference type="AlphaFoldDB" id="A0AAV2RDY5"/>